<sequence length="265" mass="29123">MEITAENLAFHYKNGREIFHNISFEVTSPNVLCILGPNGTGKSTLLKCLVNQHNPSKGQVYLDDRPIQSYSTKTLASCMAYIPQMHTPTFPFTVLDVVTMGRTARLGYLSAPGKKDKLVALDNLSFLGIEHLAGKIYTNISGGERQLVMMAAALTQEPQILLLDEPTSHLDFGNQFRFLQIVKSLKQKGVGIIMTSHYPDHALEVADYTAVLKNGCFVHFGEPDEVVTEKNMEELYGIPVTMVSIAGTKKRSCIAGGVEADARTD</sequence>
<dbReference type="PANTHER" id="PTHR42734">
    <property type="entry name" value="METAL TRANSPORT SYSTEM ATP-BINDING PROTEIN TM_0124-RELATED"/>
    <property type="match status" value="1"/>
</dbReference>
<dbReference type="EMBL" id="CP020028">
    <property type="protein sequence ID" value="ASR46048.1"/>
    <property type="molecule type" value="Genomic_DNA"/>
</dbReference>
<evidence type="ECO:0000313" key="5">
    <source>
        <dbReference type="EMBL" id="ASR46048.1"/>
    </source>
</evidence>
<dbReference type="OrthoDB" id="9806726at2"/>
<proteinExistence type="predicted"/>
<evidence type="ECO:0000259" key="4">
    <source>
        <dbReference type="PROSITE" id="PS50893"/>
    </source>
</evidence>
<evidence type="ECO:0000256" key="3">
    <source>
        <dbReference type="ARBA" id="ARBA00022840"/>
    </source>
</evidence>
<dbReference type="PANTHER" id="PTHR42734:SF19">
    <property type="entry name" value="IRON COMPOUNDS ABC TRANSPORTER, ATP-BINDING PROTEIN"/>
    <property type="match status" value="1"/>
</dbReference>
<gene>
    <name evidence="5" type="ORF">B4V02_04770</name>
</gene>
<dbReference type="RefSeq" id="WP_094153929.1">
    <property type="nucleotide sequence ID" value="NZ_CP020028.1"/>
</dbReference>
<dbReference type="CDD" id="cd03214">
    <property type="entry name" value="ABC_Iron-Siderophores_B12_Hemin"/>
    <property type="match status" value="1"/>
</dbReference>
<evidence type="ECO:0000256" key="1">
    <source>
        <dbReference type="ARBA" id="ARBA00022448"/>
    </source>
</evidence>
<name>A0A222WJ81_9BACL</name>
<protein>
    <submittedName>
        <fullName evidence="5">Cobalamin/Fe3+-siderophores ABC transporter ATP-binding protein</fullName>
    </submittedName>
</protein>
<reference evidence="5 6" key="1">
    <citation type="submission" date="2017-03" db="EMBL/GenBank/DDBJ databases">
        <title>Complete genome sequence of Paenibacillus Kribbensis producing bioflocculants.</title>
        <authorList>
            <person name="Lee H.-G."/>
            <person name="Oh H.-M."/>
        </authorList>
    </citation>
    <scope>NUCLEOTIDE SEQUENCE [LARGE SCALE GENOMIC DNA]</scope>
    <source>
        <strain evidence="5 6">AM49</strain>
    </source>
</reference>
<dbReference type="InterPro" id="IPR050153">
    <property type="entry name" value="Metal_Ion_Import_ABC"/>
</dbReference>
<keyword evidence="1" id="KW-0813">Transport</keyword>
<accession>A0A222WJ81</accession>
<evidence type="ECO:0000313" key="6">
    <source>
        <dbReference type="Proteomes" id="UP000214666"/>
    </source>
</evidence>
<keyword evidence="6" id="KW-1185">Reference proteome</keyword>
<organism evidence="5 6">
    <name type="scientific">Paenibacillus kribbensis</name>
    <dbReference type="NCBI Taxonomy" id="172713"/>
    <lineage>
        <taxon>Bacteria</taxon>
        <taxon>Bacillati</taxon>
        <taxon>Bacillota</taxon>
        <taxon>Bacilli</taxon>
        <taxon>Bacillales</taxon>
        <taxon>Paenibacillaceae</taxon>
        <taxon>Paenibacillus</taxon>
    </lineage>
</organism>
<dbReference type="Gene3D" id="3.40.50.300">
    <property type="entry name" value="P-loop containing nucleotide triphosphate hydrolases"/>
    <property type="match status" value="1"/>
</dbReference>
<keyword evidence="2" id="KW-0547">Nucleotide-binding</keyword>
<dbReference type="PROSITE" id="PS00211">
    <property type="entry name" value="ABC_TRANSPORTER_1"/>
    <property type="match status" value="1"/>
</dbReference>
<dbReference type="InterPro" id="IPR003593">
    <property type="entry name" value="AAA+_ATPase"/>
</dbReference>
<feature type="domain" description="ABC transporter" evidence="4">
    <location>
        <begin position="3"/>
        <end position="239"/>
    </location>
</feature>
<dbReference type="AlphaFoldDB" id="A0A222WJ81"/>
<evidence type="ECO:0000256" key="2">
    <source>
        <dbReference type="ARBA" id="ARBA00022741"/>
    </source>
</evidence>
<dbReference type="GO" id="GO:0005524">
    <property type="term" value="F:ATP binding"/>
    <property type="evidence" value="ECO:0007669"/>
    <property type="project" value="UniProtKB-KW"/>
</dbReference>
<dbReference type="InterPro" id="IPR017871">
    <property type="entry name" value="ABC_transporter-like_CS"/>
</dbReference>
<dbReference type="InterPro" id="IPR003439">
    <property type="entry name" value="ABC_transporter-like_ATP-bd"/>
</dbReference>
<dbReference type="SUPFAM" id="SSF52540">
    <property type="entry name" value="P-loop containing nucleoside triphosphate hydrolases"/>
    <property type="match status" value="1"/>
</dbReference>
<keyword evidence="3 5" id="KW-0067">ATP-binding</keyword>
<dbReference type="KEGG" id="pkb:B4V02_04770"/>
<dbReference type="PROSITE" id="PS50893">
    <property type="entry name" value="ABC_TRANSPORTER_2"/>
    <property type="match status" value="1"/>
</dbReference>
<dbReference type="GO" id="GO:0016887">
    <property type="term" value="F:ATP hydrolysis activity"/>
    <property type="evidence" value="ECO:0007669"/>
    <property type="project" value="InterPro"/>
</dbReference>
<dbReference type="Proteomes" id="UP000214666">
    <property type="component" value="Chromosome"/>
</dbReference>
<dbReference type="SMART" id="SM00382">
    <property type="entry name" value="AAA"/>
    <property type="match status" value="1"/>
</dbReference>
<dbReference type="InterPro" id="IPR027417">
    <property type="entry name" value="P-loop_NTPase"/>
</dbReference>
<dbReference type="FunFam" id="3.40.50.300:FF:000134">
    <property type="entry name" value="Iron-enterobactin ABC transporter ATP-binding protein"/>
    <property type="match status" value="1"/>
</dbReference>
<dbReference type="Pfam" id="PF00005">
    <property type="entry name" value="ABC_tran"/>
    <property type="match status" value="1"/>
</dbReference>